<evidence type="ECO:0000313" key="2">
    <source>
        <dbReference type="Proteomes" id="UP000002808"/>
    </source>
</evidence>
<proteinExistence type="predicted"/>
<comment type="caution">
    <text evidence="1">The sequence shown here is derived from an EMBL/GenBank/DDBJ whole genome shotgun (WGS) entry which is preliminary data.</text>
</comment>
<sequence length="48" mass="5964">MIKKRFLKEWGMTNLYSKLDNTAFYDWIKNAQKCPFFLPYLFNFMVNF</sequence>
<dbReference type="AlphaFoldDB" id="K2KSX8"/>
<gene>
    <name evidence="1" type="ORF">OUC_0715</name>
</gene>
<evidence type="ECO:0000313" key="1">
    <source>
        <dbReference type="EMBL" id="EKE80695.1"/>
    </source>
</evidence>
<protein>
    <submittedName>
        <fullName evidence="1">Uncharacterized protein</fullName>
    </submittedName>
</protein>
<accession>K2KSX8</accession>
<dbReference type="PATRIC" id="fig|1145110.4.peg.700"/>
<dbReference type="Proteomes" id="UP000002808">
    <property type="component" value="Unassembled WGS sequence"/>
</dbReference>
<name>K2KSX8_HELPX</name>
<organism evidence="1 2">
    <name type="scientific">Helicobacter pylori R018c</name>
    <dbReference type="NCBI Taxonomy" id="1145110"/>
    <lineage>
        <taxon>Bacteria</taxon>
        <taxon>Pseudomonadati</taxon>
        <taxon>Campylobacterota</taxon>
        <taxon>Epsilonproteobacteria</taxon>
        <taxon>Campylobacterales</taxon>
        <taxon>Helicobacteraceae</taxon>
        <taxon>Helicobacter</taxon>
    </lineage>
</organism>
<dbReference type="EMBL" id="AMOQ01000003">
    <property type="protein sequence ID" value="EKE80695.1"/>
    <property type="molecule type" value="Genomic_DNA"/>
</dbReference>
<reference evidence="1 2" key="1">
    <citation type="submission" date="2012-08" db="EMBL/GenBank/DDBJ databases">
        <title>Comparative Sequence Analysis of H. pylori isolates.</title>
        <authorList>
            <person name="Blanchard T.G."/>
            <person name="Czinn S.J."/>
            <person name="McCracken C.M."/>
            <person name="Abolude K.A."/>
            <person name="Shefchek K.S."/>
            <person name="Maroo A.M."/>
            <person name="Santana-Cruz I.S."/>
            <person name="Tallon L.J."/>
            <person name="Ficke F.W.F."/>
        </authorList>
    </citation>
    <scope>NUCLEOTIDE SEQUENCE [LARGE SCALE GENOMIC DNA]</scope>
    <source>
        <strain evidence="1 2">R018c</strain>
    </source>
</reference>